<keyword evidence="4" id="KW-0233">DNA recombination</keyword>
<dbReference type="Proteomes" id="UP001367030">
    <property type="component" value="Unassembled WGS sequence"/>
</dbReference>
<dbReference type="SUPFAM" id="SSF56349">
    <property type="entry name" value="DNA breaking-rejoining enzymes"/>
    <property type="match status" value="1"/>
</dbReference>
<dbReference type="PANTHER" id="PTHR30349:SF41">
    <property type="entry name" value="INTEGRASE_RECOMBINASE PROTEIN MJ0367-RELATED"/>
    <property type="match status" value="1"/>
</dbReference>
<evidence type="ECO:0000313" key="7">
    <source>
        <dbReference type="Proteomes" id="UP001367030"/>
    </source>
</evidence>
<dbReference type="InterPro" id="IPR050090">
    <property type="entry name" value="Tyrosine_recombinase_XerCD"/>
</dbReference>
<evidence type="ECO:0000256" key="2">
    <source>
        <dbReference type="ARBA" id="ARBA00022908"/>
    </source>
</evidence>
<dbReference type="PANTHER" id="PTHR30349">
    <property type="entry name" value="PHAGE INTEGRASE-RELATED"/>
    <property type="match status" value="1"/>
</dbReference>
<dbReference type="InterPro" id="IPR002104">
    <property type="entry name" value="Integrase_catalytic"/>
</dbReference>
<dbReference type="EMBL" id="JBBKZS010000032">
    <property type="protein sequence ID" value="MEJ8859603.1"/>
    <property type="molecule type" value="Genomic_DNA"/>
</dbReference>
<proteinExistence type="inferred from homology"/>
<comment type="caution">
    <text evidence="6">The sequence shown here is derived from an EMBL/GenBank/DDBJ whole genome shotgun (WGS) entry which is preliminary data.</text>
</comment>
<keyword evidence="3" id="KW-0238">DNA-binding</keyword>
<dbReference type="PROSITE" id="PS51898">
    <property type="entry name" value="TYR_RECOMBINASE"/>
    <property type="match status" value="1"/>
</dbReference>
<organism evidence="6 7">
    <name type="scientific">Variovorax robiniae</name>
    <dbReference type="NCBI Taxonomy" id="1836199"/>
    <lineage>
        <taxon>Bacteria</taxon>
        <taxon>Pseudomonadati</taxon>
        <taxon>Pseudomonadota</taxon>
        <taxon>Betaproteobacteria</taxon>
        <taxon>Burkholderiales</taxon>
        <taxon>Comamonadaceae</taxon>
        <taxon>Variovorax</taxon>
    </lineage>
</organism>
<evidence type="ECO:0000256" key="3">
    <source>
        <dbReference type="ARBA" id="ARBA00023125"/>
    </source>
</evidence>
<name>A0ABU8XIG2_9BURK</name>
<sequence length="310" mass="35666">MSTLREAMRSYLDMRQALGFRMYEARLKLPQFVDFMEQRDASHITVALALEWAKQRISVRRAEWARRLRFVRGFARYRSATDPLTEIPSFGLLPYRPGRAKPYLYTEAEVEGLLTAALRLSPTAGLRPWTYYCLIGLLAVSGMRIGEAIGLQVTDVDLDQGVLTIRSAKFGRWRLLPLHASTIAVLADYMGRRARFLAGRSAPHLFVSSRGTRLDVSDVHRTFYALSRQTGLREPGASHGPRLHDFRHRFAALTLLHWYECGEDTERRLPVLSTYLGHVHVADTYWYLAAWPALMTQAMQRLEHRWEDQS</sequence>
<evidence type="ECO:0000313" key="6">
    <source>
        <dbReference type="EMBL" id="MEJ8859603.1"/>
    </source>
</evidence>
<feature type="domain" description="Tyr recombinase" evidence="5">
    <location>
        <begin position="99"/>
        <end position="300"/>
    </location>
</feature>
<accession>A0ABU8XIG2</accession>
<protein>
    <submittedName>
        <fullName evidence="6">Tyrosine-type recombinase/integrase</fullName>
    </submittedName>
</protein>
<dbReference type="RefSeq" id="WP_340339638.1">
    <property type="nucleotide sequence ID" value="NZ_JBBKZS010000032.1"/>
</dbReference>
<dbReference type="Gene3D" id="1.10.443.10">
    <property type="entry name" value="Intergrase catalytic core"/>
    <property type="match status" value="1"/>
</dbReference>
<dbReference type="CDD" id="cd00797">
    <property type="entry name" value="INT_RitB_C_like"/>
    <property type="match status" value="1"/>
</dbReference>
<evidence type="ECO:0000256" key="1">
    <source>
        <dbReference type="ARBA" id="ARBA00008857"/>
    </source>
</evidence>
<reference evidence="6 7" key="1">
    <citation type="submission" date="2024-03" db="EMBL/GenBank/DDBJ databases">
        <title>Novel species of the genus Variovorax.</title>
        <authorList>
            <person name="Liu Q."/>
            <person name="Xin Y.-H."/>
        </authorList>
    </citation>
    <scope>NUCLEOTIDE SEQUENCE [LARGE SCALE GENOMIC DNA]</scope>
    <source>
        <strain evidence="6 7">KACC 18901</strain>
    </source>
</reference>
<dbReference type="Pfam" id="PF00589">
    <property type="entry name" value="Phage_integrase"/>
    <property type="match status" value="1"/>
</dbReference>
<keyword evidence="2" id="KW-0229">DNA integration</keyword>
<gene>
    <name evidence="6" type="ORF">WKW79_33930</name>
</gene>
<dbReference type="InterPro" id="IPR011010">
    <property type="entry name" value="DNA_brk_join_enz"/>
</dbReference>
<dbReference type="InterPro" id="IPR013762">
    <property type="entry name" value="Integrase-like_cat_sf"/>
</dbReference>
<keyword evidence="7" id="KW-1185">Reference proteome</keyword>
<evidence type="ECO:0000256" key="4">
    <source>
        <dbReference type="ARBA" id="ARBA00023172"/>
    </source>
</evidence>
<comment type="similarity">
    <text evidence="1">Belongs to the 'phage' integrase family.</text>
</comment>
<evidence type="ECO:0000259" key="5">
    <source>
        <dbReference type="PROSITE" id="PS51898"/>
    </source>
</evidence>